<protein>
    <recommendedName>
        <fullName evidence="3">7,8-didemethyl-8-hydroxy-5-deazariboflavin synthase</fullName>
        <ecNumber evidence="3">4.3.1.32</ecNumber>
    </recommendedName>
</protein>
<dbReference type="InterPro" id="IPR058240">
    <property type="entry name" value="rSAM_sf"/>
</dbReference>
<dbReference type="EC" id="4.3.1.32" evidence="3"/>
<dbReference type="SUPFAM" id="SSF102114">
    <property type="entry name" value="Radical SAM enzymes"/>
    <property type="match status" value="1"/>
</dbReference>
<dbReference type="InterPro" id="IPR019939">
    <property type="entry name" value="CofG_family"/>
</dbReference>
<comment type="pathway">
    <text evidence="2">Cofactor biosynthesis; coenzyme F0 biosynthesis.</text>
</comment>
<dbReference type="EMBL" id="DP000238">
    <property type="protein sequence ID" value="ABK77862.1"/>
    <property type="molecule type" value="Genomic_DNA"/>
</dbReference>
<reference evidence="12 13" key="1">
    <citation type="journal article" date="2006" name="Proc. Natl. Acad. Sci. U.S.A.">
        <title>Genomic analysis of the uncultivated marine crenarchaeote Cenarchaeum symbiosum.</title>
        <authorList>
            <person name="Hallam S.J."/>
            <person name="Konstantinidis K.T."/>
            <person name="Putnam N."/>
            <person name="Schleper C."/>
            <person name="Watanabe Y."/>
            <person name="Sugahara J."/>
            <person name="Preston C."/>
            <person name="de la Torre J."/>
            <person name="Richardson P.M."/>
            <person name="DeLong E.F."/>
        </authorList>
    </citation>
    <scope>NUCLEOTIDE SEQUENCE [LARGE SCALE GENOMIC DNA]</scope>
    <source>
        <strain evidence="13">A</strain>
    </source>
</reference>
<dbReference type="Pfam" id="PF04055">
    <property type="entry name" value="Radical_SAM"/>
    <property type="match status" value="1"/>
</dbReference>
<keyword evidence="5" id="KW-0949">S-adenosyl-L-methionine</keyword>
<dbReference type="SFLD" id="SFLDG01388">
    <property type="entry name" value="7_8-didemethyl-8-hydroxy-5-dea"/>
    <property type="match status" value="1"/>
</dbReference>
<dbReference type="AlphaFoldDB" id="A0RWZ5"/>
<dbReference type="PANTHER" id="PTHR43076">
    <property type="entry name" value="FO SYNTHASE (COFH)"/>
    <property type="match status" value="1"/>
</dbReference>
<evidence type="ECO:0000256" key="2">
    <source>
        <dbReference type="ARBA" id="ARBA00004712"/>
    </source>
</evidence>
<comment type="catalytic activity">
    <reaction evidence="10">
        <text>5-amino-5-(4-hydroxybenzyl)-6-(D-ribitylimino)-5,6-dihydrouracil + S-adenosyl-L-methionine = 7,8-didemethyl-8-hydroxy-5-deazariboflavin + 5'-deoxyadenosine + L-methionine + NH4(+) + H(+)</text>
        <dbReference type="Rhea" id="RHEA:55204"/>
        <dbReference type="ChEBI" id="CHEBI:15378"/>
        <dbReference type="ChEBI" id="CHEBI:17319"/>
        <dbReference type="ChEBI" id="CHEBI:28938"/>
        <dbReference type="ChEBI" id="CHEBI:57844"/>
        <dbReference type="ChEBI" id="CHEBI:59789"/>
        <dbReference type="ChEBI" id="CHEBI:59904"/>
        <dbReference type="ChEBI" id="CHEBI:85936"/>
        <dbReference type="EC" id="4.3.1.32"/>
    </reaction>
</comment>
<evidence type="ECO:0000256" key="5">
    <source>
        <dbReference type="ARBA" id="ARBA00022691"/>
    </source>
</evidence>
<dbReference type="Gene3D" id="3.20.20.70">
    <property type="entry name" value="Aldolase class I"/>
    <property type="match status" value="1"/>
</dbReference>
<dbReference type="InterPro" id="IPR034405">
    <property type="entry name" value="F420"/>
</dbReference>
<evidence type="ECO:0000313" key="12">
    <source>
        <dbReference type="EMBL" id="ABK77862.1"/>
    </source>
</evidence>
<dbReference type="SFLD" id="SFLDF00294">
    <property type="entry name" value="7_8-didemethyl-8-hydroxy-5-dea"/>
    <property type="match status" value="1"/>
</dbReference>
<dbReference type="InterPro" id="IPR007197">
    <property type="entry name" value="rSAM"/>
</dbReference>
<dbReference type="GO" id="GO:0016765">
    <property type="term" value="F:transferase activity, transferring alkyl or aryl (other than methyl) groups"/>
    <property type="evidence" value="ECO:0007669"/>
    <property type="project" value="InterPro"/>
</dbReference>
<dbReference type="PROSITE" id="PS51918">
    <property type="entry name" value="RADICAL_SAM"/>
    <property type="match status" value="1"/>
</dbReference>
<evidence type="ECO:0000256" key="10">
    <source>
        <dbReference type="ARBA" id="ARBA00048974"/>
    </source>
</evidence>
<feature type="domain" description="Radical SAM core" evidence="11">
    <location>
        <begin position="16"/>
        <end position="259"/>
    </location>
</feature>
<keyword evidence="13" id="KW-1185">Reference proteome</keyword>
<dbReference type="EnsemblBacteria" id="ABK77862">
    <property type="protein sequence ID" value="ABK77862"/>
    <property type="gene ID" value="CENSYa_1239"/>
</dbReference>
<dbReference type="Proteomes" id="UP000000758">
    <property type="component" value="Chromosome"/>
</dbReference>
<keyword evidence="8" id="KW-0411">Iron-sulfur</keyword>
<dbReference type="HAMAP" id="MF_01611">
    <property type="entry name" value="FO_synth_sub1"/>
    <property type="match status" value="1"/>
</dbReference>
<evidence type="ECO:0000259" key="11">
    <source>
        <dbReference type="PROSITE" id="PS51918"/>
    </source>
</evidence>
<evidence type="ECO:0000256" key="1">
    <source>
        <dbReference type="ARBA" id="ARBA00001966"/>
    </source>
</evidence>
<proteinExistence type="inferred from homology"/>
<dbReference type="UniPathway" id="UPA00072"/>
<dbReference type="GO" id="GO:0051539">
    <property type="term" value="F:4 iron, 4 sulfur cluster binding"/>
    <property type="evidence" value="ECO:0007669"/>
    <property type="project" value="UniProtKB-KW"/>
</dbReference>
<gene>
    <name evidence="12" type="ordered locus">CENSYa_1239</name>
</gene>
<evidence type="ECO:0000256" key="3">
    <source>
        <dbReference type="ARBA" id="ARBA00012126"/>
    </source>
</evidence>
<name>A0RWZ5_CENSY</name>
<dbReference type="NCBIfam" id="TIGR03550">
    <property type="entry name" value="F420_cofG"/>
    <property type="match status" value="1"/>
</dbReference>
<dbReference type="SFLD" id="SFLDG01064">
    <property type="entry name" value="F420__menaquinone_cofactor_bio"/>
    <property type="match status" value="1"/>
</dbReference>
<dbReference type="KEGG" id="csy:CENSYa_1239"/>
<evidence type="ECO:0000256" key="9">
    <source>
        <dbReference type="ARBA" id="ARBA00023239"/>
    </source>
</evidence>
<keyword evidence="4" id="KW-0004">4Fe-4S</keyword>
<keyword evidence="9" id="KW-0456">Lyase</keyword>
<dbReference type="SFLD" id="SFLDS00029">
    <property type="entry name" value="Radical_SAM"/>
    <property type="match status" value="1"/>
</dbReference>
<dbReference type="PATRIC" id="fig|414004.10.peg.1130"/>
<dbReference type="STRING" id="414004.CENSYa_1239"/>
<evidence type="ECO:0000256" key="6">
    <source>
        <dbReference type="ARBA" id="ARBA00022723"/>
    </source>
</evidence>
<dbReference type="GO" id="GO:0044689">
    <property type="term" value="F:7,8-didemethyl-8-hydroxy-5-deazariboflavin synthase activity"/>
    <property type="evidence" value="ECO:0007669"/>
    <property type="project" value="UniProtKB-EC"/>
</dbReference>
<comment type="cofactor">
    <cofactor evidence="1">
        <name>[4Fe-4S] cluster</name>
        <dbReference type="ChEBI" id="CHEBI:49883"/>
    </cofactor>
</comment>
<evidence type="ECO:0000313" key="13">
    <source>
        <dbReference type="Proteomes" id="UP000000758"/>
    </source>
</evidence>
<dbReference type="NCBIfam" id="NF004884">
    <property type="entry name" value="PRK06245.1"/>
    <property type="match status" value="1"/>
</dbReference>
<evidence type="ECO:0000256" key="4">
    <source>
        <dbReference type="ARBA" id="ARBA00022485"/>
    </source>
</evidence>
<evidence type="ECO:0000256" key="8">
    <source>
        <dbReference type="ARBA" id="ARBA00023014"/>
    </source>
</evidence>
<dbReference type="GO" id="GO:0046872">
    <property type="term" value="F:metal ion binding"/>
    <property type="evidence" value="ECO:0007669"/>
    <property type="project" value="UniProtKB-KW"/>
</dbReference>
<keyword evidence="6" id="KW-0479">Metal-binding</keyword>
<evidence type="ECO:0000256" key="7">
    <source>
        <dbReference type="ARBA" id="ARBA00023004"/>
    </source>
</evidence>
<dbReference type="HOGENOM" id="CLU_054174_0_0_2"/>
<dbReference type="InterPro" id="IPR006638">
    <property type="entry name" value="Elp3/MiaA/NifB-like_rSAM"/>
</dbReference>
<dbReference type="PANTHER" id="PTHR43076:SF15">
    <property type="entry name" value="7,8-DIDEMETHYL-8-HYDROXY-5-DEAZARIBOFLAVIN SYNTHASE"/>
    <property type="match status" value="1"/>
</dbReference>
<sequence length="350" mass="38456">MSAARALRAEYHGRTVTFSKKAFVSLVNLCRDSCTYCTYQREPGEAGASMMDKRAVGVLLDMAARFRCTEALLVTGERPEERYEEARRWLHAEGFASTAEYLVHCSEMALERGLFPHTNAGNLSRSEMADLQKTNASMGLMLENASPRLSERGMPHHLAPSKEPGKRMRVLENAGELGIPVTTGLLVGMGETPGELVDSLFAIQGLSGRHGNIQEVIIQNFRPKPDTMMGSSPPAGRSYLMAAAALARVLMPRMNIQVPPNLSPGSYSGLLDAGINDWGGISPLTPDHVNPEHEWPAINEVEDETRAAGLRLACRFPVYPEFAGMVHPRVREMMLQVSGPDGLVREGRWR</sequence>
<accession>A0RWZ5</accession>
<dbReference type="InterPro" id="IPR013785">
    <property type="entry name" value="Aldolase_TIM"/>
</dbReference>
<organism evidence="12 13">
    <name type="scientific">Cenarchaeum symbiosum (strain A)</name>
    <dbReference type="NCBI Taxonomy" id="414004"/>
    <lineage>
        <taxon>Archaea</taxon>
        <taxon>Nitrososphaerota</taxon>
        <taxon>Candidatus Cenarchaeales</taxon>
        <taxon>Candidatus Cenarchaeaceae</taxon>
        <taxon>Candidatus Cenarchaeum</taxon>
    </lineage>
</organism>
<keyword evidence="7" id="KW-0408">Iron</keyword>
<dbReference type="SMART" id="SM00729">
    <property type="entry name" value="Elp3"/>
    <property type="match status" value="1"/>
</dbReference>